<dbReference type="Proteomes" id="UP000701801">
    <property type="component" value="Unassembled WGS sequence"/>
</dbReference>
<evidence type="ECO:0000256" key="8">
    <source>
        <dbReference type="SAM" id="MobiDB-lite"/>
    </source>
</evidence>
<evidence type="ECO:0000259" key="10">
    <source>
        <dbReference type="Pfam" id="PF02882"/>
    </source>
</evidence>
<evidence type="ECO:0000259" key="9">
    <source>
        <dbReference type="Pfam" id="PF00763"/>
    </source>
</evidence>
<dbReference type="Pfam" id="PF00763">
    <property type="entry name" value="THF_DHG_CYH"/>
    <property type="match status" value="1"/>
</dbReference>
<keyword evidence="4" id="KW-0378">Hydrolase</keyword>
<dbReference type="GO" id="GO:0005829">
    <property type="term" value="C:cytosol"/>
    <property type="evidence" value="ECO:0007669"/>
    <property type="project" value="TreeGrafter"/>
</dbReference>
<feature type="region of interest" description="Disordered" evidence="8">
    <location>
        <begin position="1"/>
        <end position="28"/>
    </location>
</feature>
<evidence type="ECO:0000256" key="6">
    <source>
        <dbReference type="ARBA" id="ARBA00023002"/>
    </source>
</evidence>
<evidence type="ECO:0000256" key="2">
    <source>
        <dbReference type="ARBA" id="ARBA00011738"/>
    </source>
</evidence>
<dbReference type="InterPro" id="IPR000672">
    <property type="entry name" value="THF_DH/CycHdrlase"/>
</dbReference>
<accession>A0A9N9LV31</accession>
<reference evidence="11" key="1">
    <citation type="submission" date="2021-07" db="EMBL/GenBank/DDBJ databases">
        <authorList>
            <person name="Durling M."/>
        </authorList>
    </citation>
    <scope>NUCLEOTIDE SEQUENCE</scope>
</reference>
<dbReference type="InterPro" id="IPR046346">
    <property type="entry name" value="Aminoacid_DH-like_N_sf"/>
</dbReference>
<gene>
    <name evidence="11" type="ORF">HYALB_00013801</name>
</gene>
<evidence type="ECO:0000256" key="7">
    <source>
        <dbReference type="ARBA" id="ARBA00023268"/>
    </source>
</evidence>
<organism evidence="11 12">
    <name type="scientific">Hymenoscyphus albidus</name>
    <dbReference type="NCBI Taxonomy" id="595503"/>
    <lineage>
        <taxon>Eukaryota</taxon>
        <taxon>Fungi</taxon>
        <taxon>Dikarya</taxon>
        <taxon>Ascomycota</taxon>
        <taxon>Pezizomycotina</taxon>
        <taxon>Leotiomycetes</taxon>
        <taxon>Helotiales</taxon>
        <taxon>Helotiaceae</taxon>
        <taxon>Hymenoscyphus</taxon>
    </lineage>
</organism>
<dbReference type="InterPro" id="IPR020867">
    <property type="entry name" value="THF_DH/CycHdrlase_CS"/>
</dbReference>
<evidence type="ECO:0000313" key="11">
    <source>
        <dbReference type="EMBL" id="CAG8981368.1"/>
    </source>
</evidence>
<dbReference type="SUPFAM" id="SSF51735">
    <property type="entry name" value="NAD(P)-binding Rossmann-fold domains"/>
    <property type="match status" value="1"/>
</dbReference>
<dbReference type="Gene3D" id="3.40.50.10860">
    <property type="entry name" value="Leucine Dehydrogenase, chain A, domain 1"/>
    <property type="match status" value="1"/>
</dbReference>
<evidence type="ECO:0000313" key="12">
    <source>
        <dbReference type="Proteomes" id="UP000701801"/>
    </source>
</evidence>
<dbReference type="SUPFAM" id="SSF53223">
    <property type="entry name" value="Aminoacid dehydrogenase-like, N-terminal domain"/>
    <property type="match status" value="1"/>
</dbReference>
<comment type="caution">
    <text evidence="11">The sequence shown here is derived from an EMBL/GenBank/DDBJ whole genome shotgun (WGS) entry which is preliminary data.</text>
</comment>
<dbReference type="PROSITE" id="PS00767">
    <property type="entry name" value="THF_DHG_CYH_2"/>
    <property type="match status" value="1"/>
</dbReference>
<evidence type="ECO:0000256" key="1">
    <source>
        <dbReference type="ARBA" id="ARBA00004777"/>
    </source>
</evidence>
<evidence type="ECO:0000256" key="4">
    <source>
        <dbReference type="ARBA" id="ARBA00022801"/>
    </source>
</evidence>
<sequence length="408" mass="43607">MLMRGRWRSQFPKPLGSPSSRFASKDSPTRQKVNWLHIKNCPWTPSGLAVSCCGTREFSGSASLHQHTAVVAPRDSFTPTCSSPDTSSPFSSPPVSTSPKAQKVNTRTKSNMTATKIDGTAIAKAIRARLRSEIEETQKTDPSYKPSLKIIQVGDRPDSTTYVRMKLKAAQEANIDCELVQFPETIPQADLLETLTRLNNDPSVHGILVQLPLPNTISENAITSAVSDEKDVDGFGTNNIGELAKRGGHPSFIPCTPKGVMVLLQETGIDLKGKHAVVLGRSNIVGSPVSYLLKDAHATVTVCHSHTVGIENIVKLADVLVAAIGVPNFVKGEWLKPGAVVIDVGTNSIEDSTKKSGWRLTGDVDFASASEVASFITPVPGGVGPMTVAMLLQNVVDSATAHSKKQKA</sequence>
<dbReference type="FunFam" id="3.40.50.720:FF:000006">
    <property type="entry name" value="Bifunctional protein FolD"/>
    <property type="match status" value="1"/>
</dbReference>
<feature type="compositionally biased region" description="Low complexity" evidence="8">
    <location>
        <begin position="76"/>
        <end position="99"/>
    </location>
</feature>
<comment type="pathway">
    <text evidence="1">One-carbon metabolism; tetrahydrofolate interconversion.</text>
</comment>
<feature type="region of interest" description="Disordered" evidence="8">
    <location>
        <begin position="76"/>
        <end position="109"/>
    </location>
</feature>
<evidence type="ECO:0008006" key="13">
    <source>
        <dbReference type="Google" id="ProtNLM"/>
    </source>
</evidence>
<dbReference type="InterPro" id="IPR036291">
    <property type="entry name" value="NAD(P)-bd_dom_sf"/>
</dbReference>
<keyword evidence="12" id="KW-1185">Reference proteome</keyword>
<proteinExistence type="inferred from homology"/>
<dbReference type="PANTHER" id="PTHR48099">
    <property type="entry name" value="C-1-TETRAHYDROFOLATE SYNTHASE, CYTOPLASMIC-RELATED"/>
    <property type="match status" value="1"/>
</dbReference>
<feature type="domain" description="Tetrahydrofolate dehydrogenase/cyclohydrolase catalytic" evidence="9">
    <location>
        <begin position="117"/>
        <end position="233"/>
    </location>
</feature>
<dbReference type="GO" id="GO:0004477">
    <property type="term" value="F:methenyltetrahydrofolate cyclohydrolase activity"/>
    <property type="evidence" value="ECO:0007669"/>
    <property type="project" value="TreeGrafter"/>
</dbReference>
<protein>
    <recommendedName>
        <fullName evidence="13">Methenyltetrahydrofolate cyclohydrolase</fullName>
    </recommendedName>
</protein>
<keyword evidence="3" id="KW-0554">One-carbon metabolism</keyword>
<dbReference type="InterPro" id="IPR020631">
    <property type="entry name" value="THF_DH/CycHdrlase_NAD-bd_dom"/>
</dbReference>
<evidence type="ECO:0000256" key="5">
    <source>
        <dbReference type="ARBA" id="ARBA00022857"/>
    </source>
</evidence>
<feature type="domain" description="Tetrahydrofolate dehydrogenase/cyclohydrolase NAD(P)-binding" evidence="10">
    <location>
        <begin position="254"/>
        <end position="401"/>
    </location>
</feature>
<dbReference type="OrthoDB" id="5126881at2759"/>
<name>A0A9N9LV31_9HELO</name>
<comment type="subunit">
    <text evidence="2">Homodimer.</text>
</comment>
<dbReference type="AlphaFoldDB" id="A0A9N9LV31"/>
<evidence type="ECO:0000256" key="3">
    <source>
        <dbReference type="ARBA" id="ARBA00022563"/>
    </source>
</evidence>
<dbReference type="HAMAP" id="MF_01576">
    <property type="entry name" value="THF_DHG_CYH"/>
    <property type="match status" value="1"/>
</dbReference>
<dbReference type="PROSITE" id="PS00766">
    <property type="entry name" value="THF_DHG_CYH_1"/>
    <property type="match status" value="1"/>
</dbReference>
<dbReference type="PANTHER" id="PTHR48099:SF5">
    <property type="entry name" value="C-1-TETRAHYDROFOLATE SYNTHASE, CYTOPLASMIC"/>
    <property type="match status" value="1"/>
</dbReference>
<dbReference type="EMBL" id="CAJVRM010000471">
    <property type="protein sequence ID" value="CAG8981368.1"/>
    <property type="molecule type" value="Genomic_DNA"/>
</dbReference>
<keyword evidence="7" id="KW-0511">Multifunctional enzyme</keyword>
<dbReference type="PRINTS" id="PR00085">
    <property type="entry name" value="THFDHDRGNASE"/>
</dbReference>
<dbReference type="CDD" id="cd01080">
    <property type="entry name" value="NAD_bind_m-THF_DH_Cyclohyd"/>
    <property type="match status" value="1"/>
</dbReference>
<dbReference type="InterPro" id="IPR020630">
    <property type="entry name" value="THF_DH/CycHdrlase_cat_dom"/>
</dbReference>
<dbReference type="FunFam" id="3.40.50.10860:FF:000005">
    <property type="entry name" value="C-1-tetrahydrofolate synthase, cytoplasmic, putative"/>
    <property type="match status" value="1"/>
</dbReference>
<dbReference type="Pfam" id="PF02882">
    <property type="entry name" value="THF_DHG_CYH_C"/>
    <property type="match status" value="1"/>
</dbReference>
<dbReference type="GO" id="GO:0035999">
    <property type="term" value="P:tetrahydrofolate interconversion"/>
    <property type="evidence" value="ECO:0007669"/>
    <property type="project" value="TreeGrafter"/>
</dbReference>
<dbReference type="GO" id="GO:0004488">
    <property type="term" value="F:methylenetetrahydrofolate dehydrogenase (NADP+) activity"/>
    <property type="evidence" value="ECO:0007669"/>
    <property type="project" value="InterPro"/>
</dbReference>
<keyword evidence="6" id="KW-0560">Oxidoreductase</keyword>
<dbReference type="Gene3D" id="3.40.50.720">
    <property type="entry name" value="NAD(P)-binding Rossmann-like Domain"/>
    <property type="match status" value="1"/>
</dbReference>
<keyword evidence="5" id="KW-0521">NADP</keyword>